<evidence type="ECO:0000256" key="1">
    <source>
        <dbReference type="SAM" id="MobiDB-lite"/>
    </source>
</evidence>
<organism evidence="2 3">
    <name type="scientific">Jiangella anatolica</name>
    <dbReference type="NCBI Taxonomy" id="2670374"/>
    <lineage>
        <taxon>Bacteria</taxon>
        <taxon>Bacillati</taxon>
        <taxon>Actinomycetota</taxon>
        <taxon>Actinomycetes</taxon>
        <taxon>Jiangellales</taxon>
        <taxon>Jiangellaceae</taxon>
        <taxon>Jiangella</taxon>
    </lineage>
</organism>
<feature type="region of interest" description="Disordered" evidence="1">
    <location>
        <begin position="1"/>
        <end position="23"/>
    </location>
</feature>
<comment type="caution">
    <text evidence="2">The sequence shown here is derived from an EMBL/GenBank/DDBJ whole genome shotgun (WGS) entry which is preliminary data.</text>
</comment>
<protein>
    <submittedName>
        <fullName evidence="2">Uncharacterized protein</fullName>
    </submittedName>
</protein>
<name>A0A2W2CTV6_9ACTN</name>
<evidence type="ECO:0000313" key="2">
    <source>
        <dbReference type="EMBL" id="PZF83593.1"/>
    </source>
</evidence>
<accession>A0A2W2CTV6</accession>
<proteinExistence type="predicted"/>
<dbReference type="AlphaFoldDB" id="A0A2W2CTV6"/>
<dbReference type="EMBL" id="POTW01000023">
    <property type="protein sequence ID" value="PZF83593.1"/>
    <property type="molecule type" value="Genomic_DNA"/>
</dbReference>
<keyword evidence="3" id="KW-1185">Reference proteome</keyword>
<evidence type="ECO:0000313" key="3">
    <source>
        <dbReference type="Proteomes" id="UP000248764"/>
    </source>
</evidence>
<reference evidence="2 3" key="1">
    <citation type="submission" date="2018-01" db="EMBL/GenBank/DDBJ databases">
        <title>Draft genome sequence of Jiangella sp. GTF31.</title>
        <authorList>
            <person name="Sahin N."/>
            <person name="Ay H."/>
            <person name="Saygin H."/>
        </authorList>
    </citation>
    <scope>NUCLEOTIDE SEQUENCE [LARGE SCALE GENOMIC DNA]</scope>
    <source>
        <strain evidence="2 3">GTF31</strain>
    </source>
</reference>
<dbReference type="Proteomes" id="UP000248764">
    <property type="component" value="Unassembled WGS sequence"/>
</dbReference>
<sequence length="69" mass="7450">MPEGAIAEPVGSGADEPTTPGGELVADAARLRQRAVFLRELAEARALLARSTPWHGRTAGLRRRLRQSM</sequence>
<gene>
    <name evidence="2" type="ORF">C1I92_11665</name>
</gene>